<accession>A0A2M4D265</accession>
<organism evidence="2">
    <name type="scientific">Anopheles darlingi</name>
    <name type="common">Mosquito</name>
    <dbReference type="NCBI Taxonomy" id="43151"/>
    <lineage>
        <taxon>Eukaryota</taxon>
        <taxon>Metazoa</taxon>
        <taxon>Ecdysozoa</taxon>
        <taxon>Arthropoda</taxon>
        <taxon>Hexapoda</taxon>
        <taxon>Insecta</taxon>
        <taxon>Pterygota</taxon>
        <taxon>Neoptera</taxon>
        <taxon>Endopterygota</taxon>
        <taxon>Diptera</taxon>
        <taxon>Nematocera</taxon>
        <taxon>Culicoidea</taxon>
        <taxon>Culicidae</taxon>
        <taxon>Anophelinae</taxon>
        <taxon>Anopheles</taxon>
    </lineage>
</organism>
<feature type="signal peptide" evidence="1">
    <location>
        <begin position="1"/>
        <end position="27"/>
    </location>
</feature>
<name>A0A2M4D265_ANODA</name>
<dbReference type="AlphaFoldDB" id="A0A2M4D265"/>
<proteinExistence type="predicted"/>
<dbReference type="EMBL" id="GGFL01007506">
    <property type="protein sequence ID" value="MBW71684.1"/>
    <property type="molecule type" value="Transcribed_RNA"/>
</dbReference>
<sequence length="68" mass="7370">MDLEVFGTREALATLAALVRFLLGVCAHVHQHLVACVKAPILAHATLPAAIVQVVQPDNCMFRRYMAG</sequence>
<evidence type="ECO:0000313" key="2">
    <source>
        <dbReference type="EMBL" id="MBW71684.1"/>
    </source>
</evidence>
<feature type="chain" id="PRO_5014669613" evidence="1">
    <location>
        <begin position="28"/>
        <end position="68"/>
    </location>
</feature>
<reference evidence="2" key="1">
    <citation type="submission" date="2018-01" db="EMBL/GenBank/DDBJ databases">
        <title>An insight into the sialome of Amazonian anophelines.</title>
        <authorList>
            <person name="Ribeiro J.M."/>
            <person name="Scarpassa V."/>
            <person name="Calvo E."/>
        </authorList>
    </citation>
    <scope>NUCLEOTIDE SEQUENCE</scope>
</reference>
<evidence type="ECO:0000256" key="1">
    <source>
        <dbReference type="SAM" id="SignalP"/>
    </source>
</evidence>
<protein>
    <submittedName>
        <fullName evidence="2">Putative secreted protein</fullName>
    </submittedName>
</protein>
<keyword evidence="1" id="KW-0732">Signal</keyword>